<protein>
    <submittedName>
        <fullName evidence="5">Soluble lytic murein transglycosylase</fullName>
    </submittedName>
</protein>
<dbReference type="STRING" id="1035707.SAMN05216552_103130"/>
<sequence length="657" mass="73270">MISLSKWITGVAVACAITSFAHADDGGNDSRKEDDSFLLLREAVRKDEPQKADFYAARLANYSIPSYVDYYRLKSRFRDATTYDIREFLKRHEGSAIADRLRNDWLLELGRKRDWPNFDDQYPQFVLNDDTQVKCYALQSKALKGLKVADDARTLLTAPNGYGEACAGLIATLYQAGQFSAEDVWAQVRLSGEFNATGQARRAILLLGGADKKISQAVDTPMVAMAKGPGAGRADHETFLVAVGRAARTSVKLAALALNKAESRLTAQEQAIGWANIALASSYSLSPETSEYWRKSAGAPLSVDQHQWKTRIALRDGDWKQVKKNIAAMPEWLRNDPAWIYWRARALMAEAGASQPTPEAAQLLRGISEQQHFYGQLALEELGRMITIPPPGAPLAPAEVAAIGERPGFQRALKFFGMRLRFEGTREWNWELRSLNEREHLAAAEFARQHHILDRMVNTSDRTRVQVDYTQRFPSPHDDIMHPATQTLGLDKAWVYGLIRQESRFIMDAQSSAGASGLMQVMPSTARWLAKKLGLTDYAQDAISDVRTNIMLGTNYMNMVLGNMDGSQVLATAAYNAGPGRLRSWRATLDKPMESAVFIESIPFFETRVYVKNVMSNATYYAALFEGRPQSLKARLGVVGPKGYTEQERQETSFGGR</sequence>
<dbReference type="GO" id="GO:0042597">
    <property type="term" value="C:periplasmic space"/>
    <property type="evidence" value="ECO:0007669"/>
    <property type="project" value="InterPro"/>
</dbReference>
<evidence type="ECO:0000256" key="3">
    <source>
        <dbReference type="SAM" id="SignalP"/>
    </source>
</evidence>
<keyword evidence="6" id="KW-1185">Reference proteome</keyword>
<accession>A0A1I7LKJ9</accession>
<dbReference type="Gene3D" id="1.25.20.10">
    <property type="entry name" value="Bacterial muramidases"/>
    <property type="match status" value="1"/>
</dbReference>
<dbReference type="InterPro" id="IPR023346">
    <property type="entry name" value="Lysozyme-like_dom_sf"/>
</dbReference>
<evidence type="ECO:0000313" key="6">
    <source>
        <dbReference type="Proteomes" id="UP000199391"/>
    </source>
</evidence>
<dbReference type="Proteomes" id="UP000199391">
    <property type="component" value="Unassembled WGS sequence"/>
</dbReference>
<dbReference type="GO" id="GO:0004553">
    <property type="term" value="F:hydrolase activity, hydrolyzing O-glycosyl compounds"/>
    <property type="evidence" value="ECO:0007669"/>
    <property type="project" value="InterPro"/>
</dbReference>
<dbReference type="EMBL" id="FPBO01000031">
    <property type="protein sequence ID" value="SFV10149.1"/>
    <property type="molecule type" value="Genomic_DNA"/>
</dbReference>
<name>A0A1I7LKJ9_9BURK</name>
<dbReference type="InterPro" id="IPR008258">
    <property type="entry name" value="Transglycosylase_SLT_dom_1"/>
</dbReference>
<dbReference type="Pfam" id="PF01464">
    <property type="entry name" value="SLT"/>
    <property type="match status" value="1"/>
</dbReference>
<dbReference type="Gene3D" id="1.10.530.10">
    <property type="match status" value="1"/>
</dbReference>
<reference evidence="6" key="1">
    <citation type="submission" date="2016-10" db="EMBL/GenBank/DDBJ databases">
        <authorList>
            <person name="Varghese N."/>
            <person name="Submissions S."/>
        </authorList>
    </citation>
    <scope>NUCLEOTIDE SEQUENCE [LARGE SCALE GENOMIC DNA]</scope>
    <source>
        <strain evidence="6">CGMCC 1.11014</strain>
    </source>
</reference>
<keyword evidence="2 3" id="KW-0732">Signal</keyword>
<evidence type="ECO:0000256" key="1">
    <source>
        <dbReference type="ARBA" id="ARBA00007734"/>
    </source>
</evidence>
<dbReference type="OrthoDB" id="92254at2"/>
<evidence type="ECO:0000256" key="2">
    <source>
        <dbReference type="ARBA" id="ARBA00022729"/>
    </source>
</evidence>
<dbReference type="PANTHER" id="PTHR37423">
    <property type="entry name" value="SOLUBLE LYTIC MUREIN TRANSGLYCOSYLASE-RELATED"/>
    <property type="match status" value="1"/>
</dbReference>
<dbReference type="CDD" id="cd13401">
    <property type="entry name" value="Slt70-like"/>
    <property type="match status" value="1"/>
</dbReference>
<feature type="chain" id="PRO_5011533676" evidence="3">
    <location>
        <begin position="24"/>
        <end position="657"/>
    </location>
</feature>
<feature type="signal peptide" evidence="3">
    <location>
        <begin position="1"/>
        <end position="23"/>
    </location>
</feature>
<dbReference type="RefSeq" id="WP_093558489.1">
    <property type="nucleotide sequence ID" value="NZ_FPBO01000031.1"/>
</dbReference>
<comment type="similarity">
    <text evidence="1">Belongs to the transglycosylase Slt family.</text>
</comment>
<dbReference type="SUPFAM" id="SSF48435">
    <property type="entry name" value="Bacterial muramidases"/>
    <property type="match status" value="1"/>
</dbReference>
<feature type="domain" description="Transglycosylase SLT" evidence="4">
    <location>
        <begin position="484"/>
        <end position="588"/>
    </location>
</feature>
<proteinExistence type="inferred from homology"/>
<dbReference type="AlphaFoldDB" id="A0A1I7LKJ9"/>
<organism evidence="5 6">
    <name type="scientific">Pseudoduganella namucuonensis</name>
    <dbReference type="NCBI Taxonomy" id="1035707"/>
    <lineage>
        <taxon>Bacteria</taxon>
        <taxon>Pseudomonadati</taxon>
        <taxon>Pseudomonadota</taxon>
        <taxon>Betaproteobacteria</taxon>
        <taxon>Burkholderiales</taxon>
        <taxon>Oxalobacteraceae</taxon>
        <taxon>Telluria group</taxon>
        <taxon>Pseudoduganella</taxon>
    </lineage>
</organism>
<evidence type="ECO:0000259" key="4">
    <source>
        <dbReference type="Pfam" id="PF01464"/>
    </source>
</evidence>
<dbReference type="SUPFAM" id="SSF53955">
    <property type="entry name" value="Lysozyme-like"/>
    <property type="match status" value="1"/>
</dbReference>
<dbReference type="PANTHER" id="PTHR37423:SF5">
    <property type="entry name" value="SOLUBLE LYTIC MUREIN TRANSGLYCOSYLASE"/>
    <property type="match status" value="1"/>
</dbReference>
<gene>
    <name evidence="5" type="ORF">SAMN05216552_103130</name>
</gene>
<dbReference type="InterPro" id="IPR008939">
    <property type="entry name" value="Lytic_TGlycosylase_superhlx_U"/>
</dbReference>
<evidence type="ECO:0000313" key="5">
    <source>
        <dbReference type="EMBL" id="SFV10149.1"/>
    </source>
</evidence>